<dbReference type="PANTHER" id="PTHR37016">
    <property type="match status" value="1"/>
</dbReference>
<feature type="domain" description="Lysine-specific metallo-endopeptidase" evidence="9">
    <location>
        <begin position="216"/>
        <end position="348"/>
    </location>
</feature>
<evidence type="ECO:0000256" key="7">
    <source>
        <dbReference type="ARBA" id="ARBA00023049"/>
    </source>
</evidence>
<keyword evidence="11" id="KW-1185">Reference proteome</keyword>
<evidence type="ECO:0000256" key="4">
    <source>
        <dbReference type="ARBA" id="ARBA00022723"/>
    </source>
</evidence>
<dbReference type="SMART" id="SM01351">
    <property type="entry name" value="Aspzincin_M35"/>
    <property type="match status" value="1"/>
</dbReference>
<keyword evidence="8" id="KW-0732">Signal</keyword>
<evidence type="ECO:0000313" key="10">
    <source>
        <dbReference type="EMBL" id="KAK7695330.1"/>
    </source>
</evidence>
<evidence type="ECO:0000256" key="2">
    <source>
        <dbReference type="ARBA" id="ARBA00010279"/>
    </source>
</evidence>
<dbReference type="Gene3D" id="2.60.40.2970">
    <property type="match status" value="1"/>
</dbReference>
<organism evidence="10 11">
    <name type="scientific">Cerrena zonata</name>
    <dbReference type="NCBI Taxonomy" id="2478898"/>
    <lineage>
        <taxon>Eukaryota</taxon>
        <taxon>Fungi</taxon>
        <taxon>Dikarya</taxon>
        <taxon>Basidiomycota</taxon>
        <taxon>Agaricomycotina</taxon>
        <taxon>Agaricomycetes</taxon>
        <taxon>Polyporales</taxon>
        <taxon>Cerrenaceae</taxon>
        <taxon>Cerrena</taxon>
    </lineage>
</organism>
<keyword evidence="6" id="KW-0862">Zinc</keyword>
<keyword evidence="3" id="KW-0645">Protease</keyword>
<comment type="cofactor">
    <cofactor evidence="1">
        <name>Zn(2+)</name>
        <dbReference type="ChEBI" id="CHEBI:29105"/>
    </cofactor>
</comment>
<evidence type="ECO:0000256" key="6">
    <source>
        <dbReference type="ARBA" id="ARBA00022833"/>
    </source>
</evidence>
<feature type="signal peptide" evidence="8">
    <location>
        <begin position="1"/>
        <end position="22"/>
    </location>
</feature>
<evidence type="ECO:0000259" key="9">
    <source>
        <dbReference type="SMART" id="SM01351"/>
    </source>
</evidence>
<reference evidence="10 11" key="1">
    <citation type="submission" date="2022-09" db="EMBL/GenBank/DDBJ databases">
        <authorList>
            <person name="Palmer J.M."/>
        </authorList>
    </citation>
    <scope>NUCLEOTIDE SEQUENCE [LARGE SCALE GENOMIC DNA]</scope>
    <source>
        <strain evidence="10 11">DSM 7382</strain>
    </source>
</reference>
<keyword evidence="4" id="KW-0479">Metal-binding</keyword>
<dbReference type="CDD" id="cd11306">
    <property type="entry name" value="M35_peptidyl-Lys"/>
    <property type="match status" value="1"/>
</dbReference>
<dbReference type="GO" id="GO:0006508">
    <property type="term" value="P:proteolysis"/>
    <property type="evidence" value="ECO:0007669"/>
    <property type="project" value="UniProtKB-KW"/>
</dbReference>
<dbReference type="PANTHER" id="PTHR37016:SF3">
    <property type="entry name" value="NEUTRAL PROTEASE 2-RELATED"/>
    <property type="match status" value="1"/>
</dbReference>
<evidence type="ECO:0000256" key="5">
    <source>
        <dbReference type="ARBA" id="ARBA00022801"/>
    </source>
</evidence>
<dbReference type="SUPFAM" id="SSF55486">
    <property type="entry name" value="Metalloproteases ('zincins'), catalytic domain"/>
    <property type="match status" value="1"/>
</dbReference>
<comment type="similarity">
    <text evidence="2">Belongs to the peptidase M35 family.</text>
</comment>
<evidence type="ECO:0000256" key="8">
    <source>
        <dbReference type="SAM" id="SignalP"/>
    </source>
</evidence>
<dbReference type="InterPro" id="IPR050414">
    <property type="entry name" value="Fungal_M35_metalloproteases"/>
</dbReference>
<accession>A0AAW0GVK6</accession>
<dbReference type="GO" id="GO:0004222">
    <property type="term" value="F:metalloendopeptidase activity"/>
    <property type="evidence" value="ECO:0007669"/>
    <property type="project" value="InterPro"/>
</dbReference>
<dbReference type="InterPro" id="IPR034115">
    <property type="entry name" value="M35_peptidyl-Lys"/>
</dbReference>
<dbReference type="InterPro" id="IPR029463">
    <property type="entry name" value="Lys_MEP"/>
</dbReference>
<protein>
    <recommendedName>
        <fullName evidence="9">Lysine-specific metallo-endopeptidase domain-containing protein</fullName>
    </recommendedName>
</protein>
<name>A0AAW0GVK6_9APHY</name>
<keyword evidence="5" id="KW-0378">Hydrolase</keyword>
<evidence type="ECO:0000313" key="11">
    <source>
        <dbReference type="Proteomes" id="UP001385951"/>
    </source>
</evidence>
<dbReference type="Pfam" id="PF14521">
    <property type="entry name" value="Aspzincin_M35"/>
    <property type="match status" value="1"/>
</dbReference>
<dbReference type="EMBL" id="JASBNA010000002">
    <property type="protein sequence ID" value="KAK7695330.1"/>
    <property type="molecule type" value="Genomic_DNA"/>
</dbReference>
<dbReference type="Proteomes" id="UP001385951">
    <property type="component" value="Unassembled WGS sequence"/>
</dbReference>
<proteinExistence type="inferred from homology"/>
<dbReference type="GO" id="GO:0046872">
    <property type="term" value="F:metal ion binding"/>
    <property type="evidence" value="ECO:0007669"/>
    <property type="project" value="UniProtKB-KW"/>
</dbReference>
<comment type="caution">
    <text evidence="10">The sequence shown here is derived from an EMBL/GenBank/DDBJ whole genome shotgun (WGS) entry which is preliminary data.</text>
</comment>
<evidence type="ECO:0000256" key="3">
    <source>
        <dbReference type="ARBA" id="ARBA00022670"/>
    </source>
</evidence>
<gene>
    <name evidence="10" type="ORF">QCA50_002521</name>
</gene>
<dbReference type="Gene3D" id="3.40.390.10">
    <property type="entry name" value="Collagenase (Catalytic Domain)"/>
    <property type="match status" value="1"/>
</dbReference>
<dbReference type="InterPro" id="IPR024079">
    <property type="entry name" value="MetalloPept_cat_dom_sf"/>
</dbReference>
<dbReference type="AlphaFoldDB" id="A0AAW0GVK6"/>
<feature type="chain" id="PRO_5043317621" description="Lysine-specific metallo-endopeptidase domain-containing protein" evidence="8">
    <location>
        <begin position="23"/>
        <end position="354"/>
    </location>
</feature>
<keyword evidence="7" id="KW-0482">Metalloprotease</keyword>
<sequence length="354" mass="37140">MFSSTVRSALVALVASAIAVTATPGLTLKVSGPEAVDGVESFKVAATVTNTGDETLKILNNPLSPLSQMPTETFSIAHEDTGAAPKFSGMKVKYSPQTAIQLGNEKSFTILAPGESATVEHDLSAAYNFTSSGEGKYSVEANNLFQIVDSSNKVQEIYADAEAHSAAVAGNLAIARRSTNSQFGKRASFIGCSATRQTALNAAATAAHTYAANALSYLQSHTSASTRYTTWFGAYTAARHTTVQTHFSNIAGNDFTSFTFDCTCTEADTYAFVYSDDFGTITLCGAFWNAPATGTDSKAGTLIHESSHFDVNGGTDDVVYGQTAAKSLATSNPANAVRNADSHEYFAENNPALA</sequence>
<evidence type="ECO:0000256" key="1">
    <source>
        <dbReference type="ARBA" id="ARBA00001947"/>
    </source>
</evidence>